<dbReference type="InterPro" id="IPR046373">
    <property type="entry name" value="Acyl-CoA_Oxase/DH_mid-dom_sf"/>
</dbReference>
<reference evidence="13 14" key="1">
    <citation type="submission" date="2017-05" db="EMBL/GenBank/DDBJ databases">
        <title>Genome Sequence of Loktanella vestfoldensis Strain SMR4r Isolated from a Culture of the Diatom Skeletonema marinoi.</title>
        <authorList>
            <person name="Topel M."/>
            <person name="Pinder M.I.M."/>
            <person name="Johansson O.N."/>
            <person name="Kourtchenko O."/>
            <person name="Godhe A."/>
            <person name="Clarke A.K."/>
        </authorList>
    </citation>
    <scope>NUCLEOTIDE SEQUENCE [LARGE SCALE GENOMIC DNA]</scope>
    <source>
        <strain evidence="13 14">SMR4r</strain>
    </source>
</reference>
<dbReference type="KEGG" id="lvs:LOKVESSMR4R_02289"/>
<name>A0A1Y0EDD1_9RHOB</name>
<organism evidence="13 14">
    <name type="scientific">Yoonia vestfoldensis</name>
    <dbReference type="NCBI Taxonomy" id="245188"/>
    <lineage>
        <taxon>Bacteria</taxon>
        <taxon>Pseudomonadati</taxon>
        <taxon>Pseudomonadota</taxon>
        <taxon>Alphaproteobacteria</taxon>
        <taxon>Rhodobacterales</taxon>
        <taxon>Paracoccaceae</taxon>
        <taxon>Yoonia</taxon>
    </lineage>
</organism>
<evidence type="ECO:0000259" key="12">
    <source>
        <dbReference type="Pfam" id="PF02771"/>
    </source>
</evidence>
<evidence type="ECO:0000313" key="13">
    <source>
        <dbReference type="EMBL" id="ARU01594.1"/>
    </source>
</evidence>
<dbReference type="Pfam" id="PF02771">
    <property type="entry name" value="Acyl-CoA_dh_N"/>
    <property type="match status" value="1"/>
</dbReference>
<dbReference type="InterPro" id="IPR009075">
    <property type="entry name" value="AcylCo_DH/oxidase_C"/>
</dbReference>
<dbReference type="AlphaFoldDB" id="A0A1Y0EDD1"/>
<dbReference type="SUPFAM" id="SSF47203">
    <property type="entry name" value="Acyl-CoA dehydrogenase C-terminal domain-like"/>
    <property type="match status" value="1"/>
</dbReference>
<evidence type="ECO:0000313" key="14">
    <source>
        <dbReference type="Proteomes" id="UP000195273"/>
    </source>
</evidence>
<evidence type="ECO:0000256" key="2">
    <source>
        <dbReference type="ARBA" id="ARBA00009347"/>
    </source>
</evidence>
<evidence type="ECO:0000256" key="3">
    <source>
        <dbReference type="ARBA" id="ARBA00022630"/>
    </source>
</evidence>
<comment type="similarity">
    <text evidence="2 9">Belongs to the acyl-CoA dehydrogenase family.</text>
</comment>
<keyword evidence="4 9" id="KW-0274">FAD</keyword>
<accession>A0A1Y0EDD1</accession>
<dbReference type="SUPFAM" id="SSF56645">
    <property type="entry name" value="Acyl-CoA dehydrogenase NM domain-like"/>
    <property type="match status" value="1"/>
</dbReference>
<evidence type="ECO:0000256" key="6">
    <source>
        <dbReference type="ARBA" id="ARBA00066461"/>
    </source>
</evidence>
<gene>
    <name evidence="13" type="primary">bcd</name>
    <name evidence="13" type="ORF">LOKVESSMR4R_02289</name>
</gene>
<comment type="cofactor">
    <cofactor evidence="1 9">
        <name>FAD</name>
        <dbReference type="ChEBI" id="CHEBI:57692"/>
    </cofactor>
</comment>
<dbReference type="RefSeq" id="WP_087208478.1">
    <property type="nucleotide sequence ID" value="NZ_CP021431.1"/>
</dbReference>
<dbReference type="InterPro" id="IPR037069">
    <property type="entry name" value="AcylCoA_DH/ox_N_sf"/>
</dbReference>
<dbReference type="PANTHER" id="PTHR43884">
    <property type="entry name" value="ACYL-COA DEHYDROGENASE"/>
    <property type="match status" value="1"/>
</dbReference>
<feature type="domain" description="Acyl-CoA dehydrogenase/oxidase N-terminal" evidence="12">
    <location>
        <begin position="10"/>
        <end position="110"/>
    </location>
</feature>
<evidence type="ECO:0000259" key="10">
    <source>
        <dbReference type="Pfam" id="PF00441"/>
    </source>
</evidence>
<evidence type="ECO:0000259" key="11">
    <source>
        <dbReference type="Pfam" id="PF02770"/>
    </source>
</evidence>
<protein>
    <recommendedName>
        <fullName evidence="7">3-sulfinopropanoyl-CoA desulfinase</fullName>
        <ecNumber evidence="6">3.13.1.4</ecNumber>
    </recommendedName>
    <alternativeName>
        <fullName evidence="8">3-sulfinopropionyl coenzyme A desulfinase</fullName>
    </alternativeName>
</protein>
<dbReference type="GO" id="GO:0050660">
    <property type="term" value="F:flavin adenine dinucleotide binding"/>
    <property type="evidence" value="ECO:0007669"/>
    <property type="project" value="InterPro"/>
</dbReference>
<keyword evidence="9 13" id="KW-0560">Oxidoreductase</keyword>
<keyword evidence="3 9" id="KW-0285">Flavoprotein</keyword>
<evidence type="ECO:0000256" key="4">
    <source>
        <dbReference type="ARBA" id="ARBA00022827"/>
    </source>
</evidence>
<dbReference type="Pfam" id="PF02770">
    <property type="entry name" value="Acyl-CoA_dh_M"/>
    <property type="match status" value="1"/>
</dbReference>
<proteinExistence type="inferred from homology"/>
<feature type="domain" description="Acyl-CoA oxidase/dehydrogenase middle" evidence="11">
    <location>
        <begin position="120"/>
        <end position="215"/>
    </location>
</feature>
<dbReference type="InterPro" id="IPR013786">
    <property type="entry name" value="AcylCoA_DH/ox_N"/>
</dbReference>
<keyword evidence="14" id="KW-1185">Reference proteome</keyword>
<dbReference type="Proteomes" id="UP000195273">
    <property type="component" value="Chromosome"/>
</dbReference>
<dbReference type="EC" id="3.13.1.4" evidence="6"/>
<dbReference type="Pfam" id="PF00441">
    <property type="entry name" value="Acyl-CoA_dh_1"/>
    <property type="match status" value="1"/>
</dbReference>
<dbReference type="InterPro" id="IPR009100">
    <property type="entry name" value="AcylCoA_DH/oxidase_NM_dom_sf"/>
</dbReference>
<evidence type="ECO:0000256" key="7">
    <source>
        <dbReference type="ARBA" id="ARBA00068311"/>
    </source>
</evidence>
<dbReference type="InterPro" id="IPR006091">
    <property type="entry name" value="Acyl-CoA_Oxase/DH_mid-dom"/>
</dbReference>
<sequence>MRDTTFGIDAVREIMRDIADNRLRPAAAEIDRSEAYPFGHAKALADAGIGGMTIPVALGGKGASFETVCVAVEEAAKACGISGRIVVDTNMGAIPAIMTYGTDAQKQRAAELVFAGDKPAICFTEPTAGSDATSMKTRADKKGDGYVLNGVKYWITGAGITKLFLVLAHVYHGDTYQGIGSFMIEDGTDGMRMGDRIPAMGLRGIPEGYLHLEDCAVPASSLLLPPAGLKKGFGQIMRAYNSQRIGAASVALGIAQGAYEEALSYVDKRHQFDRPISEFQGVQWKLADMSVKLRAARLLIHDTARASDPFPDMVDSAQAKIFTAEMAVEVTHEALQLHGAAGYGRDLPLERMARDARMFTIGGGTVEILRNMVASGILDRKIPQTR</sequence>
<dbReference type="InterPro" id="IPR036250">
    <property type="entry name" value="AcylCo_DH-like_C"/>
</dbReference>
<dbReference type="Gene3D" id="1.20.140.10">
    <property type="entry name" value="Butyryl-CoA Dehydrogenase, subunit A, domain 3"/>
    <property type="match status" value="1"/>
</dbReference>
<comment type="catalytic activity">
    <reaction evidence="5">
        <text>3-sulfinopropanoyl-CoA + H2O = propanoyl-CoA + sulfite + H(+)</text>
        <dbReference type="Rhea" id="RHEA:41624"/>
        <dbReference type="ChEBI" id="CHEBI:15377"/>
        <dbReference type="ChEBI" id="CHEBI:15378"/>
        <dbReference type="ChEBI" id="CHEBI:17359"/>
        <dbReference type="ChEBI" id="CHEBI:57392"/>
        <dbReference type="ChEBI" id="CHEBI:78349"/>
        <dbReference type="EC" id="3.13.1.4"/>
    </reaction>
    <physiologicalReaction direction="left-to-right" evidence="5">
        <dbReference type="Rhea" id="RHEA:41625"/>
    </physiologicalReaction>
</comment>
<dbReference type="Gene3D" id="1.10.540.10">
    <property type="entry name" value="Acyl-CoA dehydrogenase/oxidase, N-terminal domain"/>
    <property type="match status" value="1"/>
</dbReference>
<evidence type="ECO:0000256" key="5">
    <source>
        <dbReference type="ARBA" id="ARBA00052938"/>
    </source>
</evidence>
<dbReference type="PIRSF" id="PIRSF016578">
    <property type="entry name" value="HsaA"/>
    <property type="match status" value="1"/>
</dbReference>
<evidence type="ECO:0000256" key="9">
    <source>
        <dbReference type="RuleBase" id="RU362125"/>
    </source>
</evidence>
<feature type="domain" description="Acyl-CoA dehydrogenase/oxidase C-terminal" evidence="10">
    <location>
        <begin position="231"/>
        <end position="377"/>
    </location>
</feature>
<dbReference type="EMBL" id="CP021431">
    <property type="protein sequence ID" value="ARU01594.1"/>
    <property type="molecule type" value="Genomic_DNA"/>
</dbReference>
<dbReference type="OrthoDB" id="9775090at2"/>
<dbReference type="Gene3D" id="2.40.110.10">
    <property type="entry name" value="Butyryl-CoA Dehydrogenase, subunit A, domain 2"/>
    <property type="match status" value="1"/>
</dbReference>
<evidence type="ECO:0000256" key="1">
    <source>
        <dbReference type="ARBA" id="ARBA00001974"/>
    </source>
</evidence>
<dbReference type="GO" id="GO:0003995">
    <property type="term" value="F:acyl-CoA dehydrogenase activity"/>
    <property type="evidence" value="ECO:0007669"/>
    <property type="project" value="TreeGrafter"/>
</dbReference>
<dbReference type="FunFam" id="1.20.140.10:FF:000004">
    <property type="entry name" value="Acyl-CoA dehydrogenase FadE25"/>
    <property type="match status" value="1"/>
</dbReference>
<evidence type="ECO:0000256" key="8">
    <source>
        <dbReference type="ARBA" id="ARBA00075603"/>
    </source>
</evidence>
<dbReference type="PANTHER" id="PTHR43884:SF12">
    <property type="entry name" value="ISOVALERYL-COA DEHYDROGENASE, MITOCHONDRIAL-RELATED"/>
    <property type="match status" value="1"/>
</dbReference>